<accession>A0AAE3J788</accession>
<dbReference type="GO" id="GO:0016301">
    <property type="term" value="F:kinase activity"/>
    <property type="evidence" value="ECO:0007669"/>
    <property type="project" value="UniProtKB-KW"/>
</dbReference>
<gene>
    <name evidence="1" type="ORF">LKD71_13640</name>
</gene>
<reference evidence="1 2" key="1">
    <citation type="submission" date="2021-10" db="EMBL/GenBank/DDBJ databases">
        <title>Anaerobic single-cell dispensing facilitates the cultivation of human gut bacteria.</title>
        <authorList>
            <person name="Afrizal A."/>
        </authorList>
    </citation>
    <scope>NUCLEOTIDE SEQUENCE [LARGE SCALE GENOMIC DNA]</scope>
    <source>
        <strain evidence="1 2">CLA-AA-H277</strain>
    </source>
</reference>
<evidence type="ECO:0000313" key="2">
    <source>
        <dbReference type="Proteomes" id="UP001197875"/>
    </source>
</evidence>
<dbReference type="AlphaFoldDB" id="A0AAE3J788"/>
<protein>
    <submittedName>
        <fullName evidence="1">Cytidylate kinase-like family protein</fullName>
    </submittedName>
</protein>
<organism evidence="1 2">
    <name type="scientific">Fusicatenibacter faecihominis</name>
    <dbReference type="NCBI Taxonomy" id="2881276"/>
    <lineage>
        <taxon>Bacteria</taxon>
        <taxon>Bacillati</taxon>
        <taxon>Bacillota</taxon>
        <taxon>Clostridia</taxon>
        <taxon>Lachnospirales</taxon>
        <taxon>Lachnospiraceae</taxon>
        <taxon>Fusicatenibacter</taxon>
    </lineage>
</organism>
<keyword evidence="2" id="KW-1185">Reference proteome</keyword>
<keyword evidence="1" id="KW-0418">Kinase</keyword>
<evidence type="ECO:0000313" key="1">
    <source>
        <dbReference type="EMBL" id="MCC2190828.1"/>
    </source>
</evidence>
<dbReference type="Pfam" id="PF13189">
    <property type="entry name" value="Cytidylate_kin2"/>
    <property type="match status" value="1"/>
</dbReference>
<dbReference type="Gene3D" id="3.40.50.300">
    <property type="entry name" value="P-loop containing nucleotide triphosphate hydrolases"/>
    <property type="match status" value="1"/>
</dbReference>
<dbReference type="Proteomes" id="UP001197875">
    <property type="component" value="Unassembled WGS sequence"/>
</dbReference>
<keyword evidence="1" id="KW-0808">Transferase</keyword>
<dbReference type="EMBL" id="JAJEPR010000029">
    <property type="protein sequence ID" value="MCC2190828.1"/>
    <property type="molecule type" value="Genomic_DNA"/>
</dbReference>
<dbReference type="InterPro" id="IPR027417">
    <property type="entry name" value="P-loop_NTPase"/>
</dbReference>
<dbReference type="RefSeq" id="WP_227615885.1">
    <property type="nucleotide sequence ID" value="NZ_JAJEPR010000029.1"/>
</dbReference>
<proteinExistence type="predicted"/>
<sequence>MKKKQLIISVGREFGSGGHEIAQGLADHYGLTMYDHDLLKEIAAKKNLNGDELTAYDEVKWNRFLYRTVRGLNSSPEQNVANLQFEYLREKAKAGDSFVVVGRCSETILREYKCLVSIFVGGDISKKAERVMKYYNMTEKEAREFMKEKDKRRKQYHNRYCEIAWGDSRNYDLSINSSRLGIDGTIQTLIQYIDARIAIM</sequence>
<dbReference type="SUPFAM" id="SSF52540">
    <property type="entry name" value="P-loop containing nucleoside triphosphate hydrolases"/>
    <property type="match status" value="1"/>
</dbReference>
<comment type="caution">
    <text evidence="1">The sequence shown here is derived from an EMBL/GenBank/DDBJ whole genome shotgun (WGS) entry which is preliminary data.</text>
</comment>
<name>A0AAE3J788_9FIRM</name>